<comment type="catalytic activity">
    <reaction evidence="1">
        <text>S-ubiquitinyl-[E2 ubiquitin-conjugating enzyme]-L-cysteine + [acceptor protein]-L-lysine = [E2 ubiquitin-conjugating enzyme]-L-cysteine + N(6)-ubiquitinyl-[acceptor protein]-L-lysine.</text>
        <dbReference type="EC" id="2.3.2.26"/>
    </reaction>
</comment>
<keyword evidence="5 6" id="KW-0833">Ubl conjugation pathway</keyword>
<dbReference type="Proteomes" id="UP000626109">
    <property type="component" value="Unassembled WGS sequence"/>
</dbReference>
<gene>
    <name evidence="9" type="ORF">PGLA2088_LOCUS3313</name>
</gene>
<feature type="signal peptide" evidence="7">
    <location>
        <begin position="1"/>
        <end position="16"/>
    </location>
</feature>
<feature type="domain" description="HECT" evidence="8">
    <location>
        <begin position="1"/>
        <end position="128"/>
    </location>
</feature>
<sequence>FTKPLLKLLLLGGTTLEIDDMSAVDPSFHSGKVLYILESHYKRGPSPMALADLGLTFEDAPQPDVFPDLKHELCPGGAGKSVTEDNKKQYLALLCDYRLRASVLPQVEAMLKGLRAVMPEEVQQRMQR</sequence>
<feature type="non-terminal residue" evidence="9">
    <location>
        <position position="128"/>
    </location>
</feature>
<evidence type="ECO:0000256" key="2">
    <source>
        <dbReference type="ARBA" id="ARBA00004906"/>
    </source>
</evidence>
<comment type="caution">
    <text evidence="9">The sequence shown here is derived from an EMBL/GenBank/DDBJ whole genome shotgun (WGS) entry which is preliminary data.</text>
</comment>
<feature type="non-terminal residue" evidence="9">
    <location>
        <position position="1"/>
    </location>
</feature>
<dbReference type="PANTHER" id="PTHR11254:SF440">
    <property type="entry name" value="E3 UBIQUITIN-PROTEIN LIGASE NEDD-4"/>
    <property type="match status" value="1"/>
</dbReference>
<reference evidence="9" key="1">
    <citation type="submission" date="2021-02" db="EMBL/GenBank/DDBJ databases">
        <authorList>
            <person name="Dougan E. K."/>
            <person name="Rhodes N."/>
            <person name="Thang M."/>
            <person name="Chan C."/>
        </authorList>
    </citation>
    <scope>NUCLEOTIDE SEQUENCE</scope>
</reference>
<dbReference type="GO" id="GO:0061630">
    <property type="term" value="F:ubiquitin protein ligase activity"/>
    <property type="evidence" value="ECO:0007669"/>
    <property type="project" value="UniProtKB-EC"/>
</dbReference>
<evidence type="ECO:0000313" key="9">
    <source>
        <dbReference type="EMBL" id="CAE8644744.1"/>
    </source>
</evidence>
<dbReference type="EC" id="2.3.2.26" evidence="3"/>
<protein>
    <recommendedName>
        <fullName evidence="3">HECT-type E3 ubiquitin transferase</fullName>
        <ecNumber evidence="3">2.3.2.26</ecNumber>
    </recommendedName>
</protein>
<dbReference type="InterPro" id="IPR000569">
    <property type="entry name" value="HECT_dom"/>
</dbReference>
<dbReference type="PANTHER" id="PTHR11254">
    <property type="entry name" value="HECT DOMAIN UBIQUITIN-PROTEIN LIGASE"/>
    <property type="match status" value="1"/>
</dbReference>
<dbReference type="PROSITE" id="PS50237">
    <property type="entry name" value="HECT"/>
    <property type="match status" value="1"/>
</dbReference>
<dbReference type="InterPro" id="IPR035983">
    <property type="entry name" value="Hect_E3_ubiquitin_ligase"/>
</dbReference>
<organism evidence="9 10">
    <name type="scientific">Polarella glacialis</name>
    <name type="common">Dinoflagellate</name>
    <dbReference type="NCBI Taxonomy" id="89957"/>
    <lineage>
        <taxon>Eukaryota</taxon>
        <taxon>Sar</taxon>
        <taxon>Alveolata</taxon>
        <taxon>Dinophyceae</taxon>
        <taxon>Suessiales</taxon>
        <taxon>Suessiaceae</taxon>
        <taxon>Polarella</taxon>
    </lineage>
</organism>
<keyword evidence="7" id="KW-0732">Signal</keyword>
<dbReference type="InterPro" id="IPR050409">
    <property type="entry name" value="E3_ubiq-protein_ligase"/>
</dbReference>
<evidence type="ECO:0000256" key="4">
    <source>
        <dbReference type="ARBA" id="ARBA00022679"/>
    </source>
</evidence>
<dbReference type="Gene3D" id="3.30.2160.10">
    <property type="entry name" value="Hect, E3 ligase catalytic domain"/>
    <property type="match status" value="1"/>
</dbReference>
<name>A0A813I4R5_POLGL</name>
<feature type="chain" id="PRO_5032551926" description="HECT-type E3 ubiquitin transferase" evidence="7">
    <location>
        <begin position="17"/>
        <end position="128"/>
    </location>
</feature>
<evidence type="ECO:0000256" key="1">
    <source>
        <dbReference type="ARBA" id="ARBA00000885"/>
    </source>
</evidence>
<evidence type="ECO:0000256" key="7">
    <source>
        <dbReference type="SAM" id="SignalP"/>
    </source>
</evidence>
<accession>A0A813I4R5</accession>
<evidence type="ECO:0000313" key="10">
    <source>
        <dbReference type="Proteomes" id="UP000626109"/>
    </source>
</evidence>
<keyword evidence="4" id="KW-0808">Transferase</keyword>
<evidence type="ECO:0000259" key="8">
    <source>
        <dbReference type="PROSITE" id="PS50237"/>
    </source>
</evidence>
<evidence type="ECO:0000256" key="6">
    <source>
        <dbReference type="PROSITE-ProRule" id="PRU00104"/>
    </source>
</evidence>
<dbReference type="Pfam" id="PF00632">
    <property type="entry name" value="HECT"/>
    <property type="match status" value="1"/>
</dbReference>
<evidence type="ECO:0000256" key="5">
    <source>
        <dbReference type="ARBA" id="ARBA00022786"/>
    </source>
</evidence>
<evidence type="ECO:0000256" key="3">
    <source>
        <dbReference type="ARBA" id="ARBA00012485"/>
    </source>
</evidence>
<dbReference type="EMBL" id="CAJNNW010002861">
    <property type="protein sequence ID" value="CAE8644744.1"/>
    <property type="molecule type" value="Genomic_DNA"/>
</dbReference>
<proteinExistence type="predicted"/>
<dbReference type="AlphaFoldDB" id="A0A813I4R5"/>
<comment type="caution">
    <text evidence="6">Lacks conserved residue(s) required for the propagation of feature annotation.</text>
</comment>
<comment type="pathway">
    <text evidence="2">Protein modification; protein ubiquitination.</text>
</comment>
<dbReference type="SUPFAM" id="SSF56204">
    <property type="entry name" value="Hect, E3 ligase catalytic domain"/>
    <property type="match status" value="1"/>
</dbReference>